<feature type="coiled-coil region" evidence="1">
    <location>
        <begin position="111"/>
        <end position="177"/>
    </location>
</feature>
<dbReference type="Proteomes" id="UP000023152">
    <property type="component" value="Unassembled WGS sequence"/>
</dbReference>
<keyword evidence="1" id="KW-0175">Coiled coil</keyword>
<feature type="coiled-coil region" evidence="1">
    <location>
        <begin position="4"/>
        <end position="38"/>
    </location>
</feature>
<accession>X6P2G4</accession>
<evidence type="ECO:0000313" key="3">
    <source>
        <dbReference type="Proteomes" id="UP000023152"/>
    </source>
</evidence>
<organism evidence="2 3">
    <name type="scientific">Reticulomyxa filosa</name>
    <dbReference type="NCBI Taxonomy" id="46433"/>
    <lineage>
        <taxon>Eukaryota</taxon>
        <taxon>Sar</taxon>
        <taxon>Rhizaria</taxon>
        <taxon>Retaria</taxon>
        <taxon>Foraminifera</taxon>
        <taxon>Monothalamids</taxon>
        <taxon>Reticulomyxidae</taxon>
        <taxon>Reticulomyxa</taxon>
    </lineage>
</organism>
<dbReference type="AlphaFoldDB" id="X6P2G4"/>
<evidence type="ECO:0000313" key="2">
    <source>
        <dbReference type="EMBL" id="ETO32381.1"/>
    </source>
</evidence>
<protein>
    <submittedName>
        <fullName evidence="2">Uncharacterized protein</fullName>
    </submittedName>
</protein>
<sequence length="196" mass="23134">MSESDQYSKDAEQMRKELEIQRTKIRTLIREKSVLEDKLRAECQEQEKVKVELATASKEGSKWKDGNKELLEKYERVCQQNQQLMFDLHITTCMQTTSHFFVTIKKNKCPKDKLETQNLFLEKDLQTQIKQIEDVKNEYIKMFQAAQARHETQLNTIKAENETLAQTIQQMEKADHETLKKLTKVNALTKALYLIY</sequence>
<dbReference type="EMBL" id="ASPP01004244">
    <property type="protein sequence ID" value="ETO32381.1"/>
    <property type="molecule type" value="Genomic_DNA"/>
</dbReference>
<name>X6P2G4_RETFI</name>
<proteinExistence type="predicted"/>
<reference evidence="2 3" key="1">
    <citation type="journal article" date="2013" name="Curr. Biol.">
        <title>The Genome of the Foraminiferan Reticulomyxa filosa.</title>
        <authorList>
            <person name="Glockner G."/>
            <person name="Hulsmann N."/>
            <person name="Schleicher M."/>
            <person name="Noegel A.A."/>
            <person name="Eichinger L."/>
            <person name="Gallinger C."/>
            <person name="Pawlowski J."/>
            <person name="Sierra R."/>
            <person name="Euteneuer U."/>
            <person name="Pillet L."/>
            <person name="Moustafa A."/>
            <person name="Platzer M."/>
            <person name="Groth M."/>
            <person name="Szafranski K."/>
            <person name="Schliwa M."/>
        </authorList>
    </citation>
    <scope>NUCLEOTIDE SEQUENCE [LARGE SCALE GENOMIC DNA]</scope>
</reference>
<evidence type="ECO:0000256" key="1">
    <source>
        <dbReference type="SAM" id="Coils"/>
    </source>
</evidence>
<gene>
    <name evidence="2" type="ORF">RFI_04735</name>
</gene>
<comment type="caution">
    <text evidence="2">The sequence shown here is derived from an EMBL/GenBank/DDBJ whole genome shotgun (WGS) entry which is preliminary data.</text>
</comment>
<keyword evidence="3" id="KW-1185">Reference proteome</keyword>